<protein>
    <submittedName>
        <fullName evidence="5">UDP-glucuronosyltransferase 2A3</fullName>
    </submittedName>
</protein>
<comment type="similarity">
    <text evidence="1">Belongs to the UDP-glycosyltransferase family.</text>
</comment>
<dbReference type="Gene3D" id="3.40.50.2000">
    <property type="entry name" value="Glycogen Phosphorylase B"/>
    <property type="match status" value="1"/>
</dbReference>
<keyword evidence="2" id="KW-0328">Glycosyltransferase</keyword>
<keyword evidence="4" id="KW-0732">Signal</keyword>
<feature type="chain" id="PRO_5015608831" evidence="4">
    <location>
        <begin position="31"/>
        <end position="279"/>
    </location>
</feature>
<dbReference type="PANTHER" id="PTHR48043">
    <property type="entry name" value="EG:EG0003.4 PROTEIN-RELATED"/>
    <property type="match status" value="1"/>
</dbReference>
<name>A0A2S2NQD3_SCHGA</name>
<dbReference type="InterPro" id="IPR050271">
    <property type="entry name" value="UDP-glycosyltransferase"/>
</dbReference>
<dbReference type="Pfam" id="PF00201">
    <property type="entry name" value="UDPGT"/>
    <property type="match status" value="1"/>
</dbReference>
<feature type="signal peptide" evidence="4">
    <location>
        <begin position="1"/>
        <end position="30"/>
    </location>
</feature>
<dbReference type="AlphaFoldDB" id="A0A2S2NQD3"/>
<evidence type="ECO:0000256" key="1">
    <source>
        <dbReference type="ARBA" id="ARBA00009995"/>
    </source>
</evidence>
<dbReference type="GO" id="GO:0008194">
    <property type="term" value="F:UDP-glycosyltransferase activity"/>
    <property type="evidence" value="ECO:0007669"/>
    <property type="project" value="InterPro"/>
</dbReference>
<evidence type="ECO:0000256" key="3">
    <source>
        <dbReference type="ARBA" id="ARBA00022679"/>
    </source>
</evidence>
<evidence type="ECO:0000256" key="4">
    <source>
        <dbReference type="SAM" id="SignalP"/>
    </source>
</evidence>
<evidence type="ECO:0000256" key="2">
    <source>
        <dbReference type="ARBA" id="ARBA00022676"/>
    </source>
</evidence>
<dbReference type="PANTHER" id="PTHR48043:SF159">
    <property type="entry name" value="EG:EG0003.4 PROTEIN-RELATED"/>
    <property type="match status" value="1"/>
</dbReference>
<dbReference type="SUPFAM" id="SSF53756">
    <property type="entry name" value="UDP-Glycosyltransferase/glycogen phosphorylase"/>
    <property type="match status" value="1"/>
</dbReference>
<dbReference type="InterPro" id="IPR002213">
    <property type="entry name" value="UDP_glucos_trans"/>
</dbReference>
<accession>A0A2S2NQD3</accession>
<evidence type="ECO:0000313" key="5">
    <source>
        <dbReference type="EMBL" id="MBY19354.1"/>
    </source>
</evidence>
<proteinExistence type="inferred from homology"/>
<dbReference type="EMBL" id="GGMR01006735">
    <property type="protein sequence ID" value="MBY19354.1"/>
    <property type="molecule type" value="Transcribed_RNA"/>
</dbReference>
<gene>
    <name evidence="5" type="primary">UGT2A3_2</name>
    <name evidence="5" type="ORF">g.11104</name>
</gene>
<reference evidence="5" key="1">
    <citation type="submission" date="2018-04" db="EMBL/GenBank/DDBJ databases">
        <title>Transcriptome of Schizaphis graminum biotype I.</title>
        <authorList>
            <person name="Scully E.D."/>
            <person name="Geib S.M."/>
            <person name="Palmer N.A."/>
            <person name="Koch K."/>
            <person name="Bradshaw J."/>
            <person name="Heng-Moss T."/>
            <person name="Sarath G."/>
        </authorList>
    </citation>
    <scope>NUCLEOTIDE SEQUENCE</scope>
</reference>
<keyword evidence="3 5" id="KW-0808">Transferase</keyword>
<organism evidence="5">
    <name type="scientific">Schizaphis graminum</name>
    <name type="common">Green bug aphid</name>
    <dbReference type="NCBI Taxonomy" id="13262"/>
    <lineage>
        <taxon>Eukaryota</taxon>
        <taxon>Metazoa</taxon>
        <taxon>Ecdysozoa</taxon>
        <taxon>Arthropoda</taxon>
        <taxon>Hexapoda</taxon>
        <taxon>Insecta</taxon>
        <taxon>Pterygota</taxon>
        <taxon>Neoptera</taxon>
        <taxon>Paraneoptera</taxon>
        <taxon>Hemiptera</taxon>
        <taxon>Sternorrhyncha</taxon>
        <taxon>Aphidomorpha</taxon>
        <taxon>Aphidoidea</taxon>
        <taxon>Aphididae</taxon>
        <taxon>Aphidini</taxon>
        <taxon>Schizaphis</taxon>
    </lineage>
</organism>
<sequence>MQIKSSSFGALLIAFFAYLALSLQWTPAGAANILAVQTIPGKSHWSVLRALLRALTDRGHTVTVFTPFLDGDRDGYTEVDISGNLEMRVELNVSVLVGIQSTPTLITYIVNKTRTSCATVFEHPRMREIFDSRSLVFDVVVTEALWMDCVSYAATVLHIPAIYLVPSPIVTHSERLFFGHVPHPAAVSNVLFRRGAPKTFSDRFANTLHLVYSSWLLWREEQRQRQIKPLPYDAVDLVKPSLTFTNTHFITEPSRPLSPDIVQIGGIHLTPPGSIPKVQ</sequence>